<protein>
    <submittedName>
        <fullName evidence="1">Uncharacterized protein</fullName>
    </submittedName>
</protein>
<comment type="caution">
    <text evidence="1">The sequence shown here is derived from an EMBL/GenBank/DDBJ whole genome shotgun (WGS) entry which is preliminary data.</text>
</comment>
<evidence type="ECO:0000313" key="1">
    <source>
        <dbReference type="EMBL" id="TGZ58880.1"/>
    </source>
</evidence>
<dbReference type="Proteomes" id="UP000308267">
    <property type="component" value="Unassembled WGS sequence"/>
</dbReference>
<evidence type="ECO:0000313" key="2">
    <source>
        <dbReference type="Proteomes" id="UP000308267"/>
    </source>
</evidence>
<keyword evidence="2" id="KW-1185">Reference proteome</keyword>
<organism evidence="1 2">
    <name type="scientific">Opisthorchis felineus</name>
    <dbReference type="NCBI Taxonomy" id="147828"/>
    <lineage>
        <taxon>Eukaryota</taxon>
        <taxon>Metazoa</taxon>
        <taxon>Spiralia</taxon>
        <taxon>Lophotrochozoa</taxon>
        <taxon>Platyhelminthes</taxon>
        <taxon>Trematoda</taxon>
        <taxon>Digenea</taxon>
        <taxon>Opisthorchiida</taxon>
        <taxon>Opisthorchiata</taxon>
        <taxon>Opisthorchiidae</taxon>
        <taxon>Opisthorchis</taxon>
    </lineage>
</organism>
<dbReference type="EMBL" id="SJOL01009080">
    <property type="protein sequence ID" value="TGZ58880.1"/>
    <property type="molecule type" value="Genomic_DNA"/>
</dbReference>
<name>A0A4S2L7T1_OPIFE</name>
<sequence>MLRNAQLRCHDYFSVTVTPTAVVMPKLVLAHELSPGSDIFALLSFCSASTATKADDTVLPTVHRLGSLSLTHTWCLAQQMISEAEMMACVGYQDKSALFAAVSVEFSKAGRTDEFQSR</sequence>
<proteinExistence type="predicted"/>
<reference evidence="1 2" key="1">
    <citation type="journal article" date="2019" name="BMC Genomics">
        <title>New insights from Opisthorchis felineus genome: update on genomics of the epidemiologically important liver flukes.</title>
        <authorList>
            <person name="Ershov N.I."/>
            <person name="Mordvinov V.A."/>
            <person name="Prokhortchouk E.B."/>
            <person name="Pakharukova M.Y."/>
            <person name="Gunbin K.V."/>
            <person name="Ustyantsev K."/>
            <person name="Genaev M.A."/>
            <person name="Blinov A.G."/>
            <person name="Mazur A."/>
            <person name="Boulygina E."/>
            <person name="Tsygankova S."/>
            <person name="Khrameeva E."/>
            <person name="Chekanov N."/>
            <person name="Fan G."/>
            <person name="Xiao A."/>
            <person name="Zhang H."/>
            <person name="Xu X."/>
            <person name="Yang H."/>
            <person name="Solovyev V."/>
            <person name="Lee S.M."/>
            <person name="Liu X."/>
            <person name="Afonnikov D.A."/>
            <person name="Skryabin K.G."/>
        </authorList>
    </citation>
    <scope>NUCLEOTIDE SEQUENCE [LARGE SCALE GENOMIC DNA]</scope>
    <source>
        <strain evidence="1">AK-0245</strain>
        <tissue evidence="1">Whole organism</tissue>
    </source>
</reference>
<accession>A0A4S2L7T1</accession>
<dbReference type="AlphaFoldDB" id="A0A4S2L7T1"/>
<gene>
    <name evidence="1" type="ORF">CRM22_009379</name>
</gene>